<dbReference type="GO" id="GO:0006508">
    <property type="term" value="P:proteolysis"/>
    <property type="evidence" value="ECO:0007669"/>
    <property type="project" value="UniProtKB-KW"/>
</dbReference>
<dbReference type="AlphaFoldDB" id="A0A0A9YEU4"/>
<dbReference type="Gene3D" id="2.40.10.10">
    <property type="entry name" value="Trypsin-like serine proteases"/>
    <property type="match status" value="1"/>
</dbReference>
<protein>
    <submittedName>
        <fullName evidence="1">Putative threonine protease PRSS50</fullName>
    </submittedName>
</protein>
<reference evidence="1" key="2">
    <citation type="submission" date="2014-07" db="EMBL/GenBank/DDBJ databases">
        <authorList>
            <person name="Hull J."/>
        </authorList>
    </citation>
    <scope>NUCLEOTIDE SEQUENCE</scope>
</reference>
<accession>A0A0A9YEU4</accession>
<reference evidence="1" key="1">
    <citation type="journal article" date="2014" name="PLoS ONE">
        <title>Transcriptome-Based Identification of ABC Transporters in the Western Tarnished Plant Bug Lygus hesperus.</title>
        <authorList>
            <person name="Hull J.J."/>
            <person name="Chaney K."/>
            <person name="Geib S.M."/>
            <person name="Fabrick J.A."/>
            <person name="Brent C.S."/>
            <person name="Walsh D."/>
            <person name="Lavine L.C."/>
        </authorList>
    </citation>
    <scope>NUCLEOTIDE SEQUENCE</scope>
</reference>
<dbReference type="EMBL" id="GBHO01015569">
    <property type="protein sequence ID" value="JAG28035.1"/>
    <property type="molecule type" value="Transcribed_RNA"/>
</dbReference>
<dbReference type="GO" id="GO:0008233">
    <property type="term" value="F:peptidase activity"/>
    <property type="evidence" value="ECO:0007669"/>
    <property type="project" value="UniProtKB-KW"/>
</dbReference>
<gene>
    <name evidence="1" type="primary">PRSS50</name>
    <name evidence="1" type="ORF">CM83_98708</name>
</gene>
<dbReference type="InterPro" id="IPR009003">
    <property type="entry name" value="Peptidase_S1_PA"/>
</dbReference>
<organism evidence="1">
    <name type="scientific">Lygus hesperus</name>
    <name type="common">Western plant bug</name>
    <dbReference type="NCBI Taxonomy" id="30085"/>
    <lineage>
        <taxon>Eukaryota</taxon>
        <taxon>Metazoa</taxon>
        <taxon>Ecdysozoa</taxon>
        <taxon>Arthropoda</taxon>
        <taxon>Hexapoda</taxon>
        <taxon>Insecta</taxon>
        <taxon>Pterygota</taxon>
        <taxon>Neoptera</taxon>
        <taxon>Paraneoptera</taxon>
        <taxon>Hemiptera</taxon>
        <taxon>Heteroptera</taxon>
        <taxon>Panheteroptera</taxon>
        <taxon>Cimicomorpha</taxon>
        <taxon>Miridae</taxon>
        <taxon>Mirini</taxon>
        <taxon>Lygus</taxon>
    </lineage>
</organism>
<dbReference type="InterPro" id="IPR043504">
    <property type="entry name" value="Peptidase_S1_PA_chymotrypsin"/>
</dbReference>
<dbReference type="SUPFAM" id="SSF50494">
    <property type="entry name" value="Trypsin-like serine proteases"/>
    <property type="match status" value="1"/>
</dbReference>
<sequence length="165" mass="18390">MDFKVFDTAPAFNFGFLKISSPLQFTDKVRPLPLGITLKQLLAETEEVIADLENPLHPVKACKIAGWHPGSARKIFHYVMYVPKTLCRNAYCGYNLNACFDFINVAPQVCFKSAYWGGPCAKDTGSALFCTFFNGGNIFAILTTAINCEKETFPVSTPRCRKFLV</sequence>
<name>A0A0A9YEU4_LYGHE</name>
<keyword evidence="1" id="KW-0378">Hydrolase</keyword>
<feature type="non-terminal residue" evidence="1">
    <location>
        <position position="165"/>
    </location>
</feature>
<proteinExistence type="predicted"/>
<evidence type="ECO:0000313" key="1">
    <source>
        <dbReference type="EMBL" id="JAG28035.1"/>
    </source>
</evidence>
<keyword evidence="1" id="KW-0645">Protease</keyword>